<sequence length="81" mass="9457">MFAVTYFAIRRNKQCTSFQRILTKFLSIIWLIILLLLASRAIKKCNAVFHWTAVLCVKEVEKMAAKIKEKRKSEVNGCKHQ</sequence>
<dbReference type="AlphaFoldDB" id="A0A0L0NXK4"/>
<keyword evidence="1" id="KW-0812">Transmembrane</keyword>
<comment type="caution">
    <text evidence="2">The sequence shown here is derived from an EMBL/GenBank/DDBJ whole genome shotgun (WGS) entry which is preliminary data.</text>
</comment>
<accession>A0A0L0NXK4</accession>
<feature type="transmembrane region" description="Helical" evidence="1">
    <location>
        <begin position="21"/>
        <end position="42"/>
    </location>
</feature>
<protein>
    <submittedName>
        <fullName evidence="2">Uncharacterized protein</fullName>
    </submittedName>
</protein>
<name>A0A0L0NXK4_CANAR</name>
<evidence type="ECO:0000313" key="2">
    <source>
        <dbReference type="EMBL" id="KND98390.1"/>
    </source>
</evidence>
<organism evidence="2 3">
    <name type="scientific">Candidozyma auris</name>
    <name type="common">Yeast</name>
    <name type="synonym">Candida auris</name>
    <dbReference type="NCBI Taxonomy" id="498019"/>
    <lineage>
        <taxon>Eukaryota</taxon>
        <taxon>Fungi</taxon>
        <taxon>Dikarya</taxon>
        <taxon>Ascomycota</taxon>
        <taxon>Saccharomycotina</taxon>
        <taxon>Pichiomycetes</taxon>
        <taxon>Metschnikowiaceae</taxon>
        <taxon>Candidozyma</taxon>
    </lineage>
</organism>
<evidence type="ECO:0000313" key="3">
    <source>
        <dbReference type="Proteomes" id="UP000037122"/>
    </source>
</evidence>
<gene>
    <name evidence="2" type="ORF">QG37_04741</name>
</gene>
<dbReference type="VEuPathDB" id="FungiDB:QG37_04741"/>
<dbReference type="Proteomes" id="UP000037122">
    <property type="component" value="Unassembled WGS sequence"/>
</dbReference>
<reference evidence="3" key="1">
    <citation type="journal article" date="2015" name="BMC Genomics">
        <title>Draft genome of a commonly misdiagnosed multidrug resistant pathogen Candida auris.</title>
        <authorList>
            <person name="Chatterjee S."/>
            <person name="Alampalli S.V."/>
            <person name="Nageshan R.K."/>
            <person name="Chettiar S.T."/>
            <person name="Joshi S."/>
            <person name="Tatu U.S."/>
        </authorList>
    </citation>
    <scope>NUCLEOTIDE SEQUENCE [LARGE SCALE GENOMIC DNA]</scope>
    <source>
        <strain evidence="3">6684</strain>
    </source>
</reference>
<keyword evidence="1" id="KW-1133">Transmembrane helix</keyword>
<keyword evidence="1" id="KW-0472">Membrane</keyword>
<proteinExistence type="predicted"/>
<evidence type="ECO:0000256" key="1">
    <source>
        <dbReference type="SAM" id="Phobius"/>
    </source>
</evidence>
<dbReference type="EMBL" id="LGST01000032">
    <property type="protein sequence ID" value="KND98390.1"/>
    <property type="molecule type" value="Genomic_DNA"/>
</dbReference>